<dbReference type="InterPro" id="IPR002885">
    <property type="entry name" value="PPR_rpt"/>
</dbReference>
<evidence type="ECO:0000313" key="3">
    <source>
        <dbReference type="Proteomes" id="UP000245207"/>
    </source>
</evidence>
<keyword evidence="3" id="KW-1185">Reference proteome</keyword>
<name>A0A2U1NKE1_ARTAN</name>
<comment type="caution">
    <text evidence="2">The sequence shown here is derived from an EMBL/GenBank/DDBJ whole genome shotgun (WGS) entry which is preliminary data.</text>
</comment>
<dbReference type="OrthoDB" id="185373at2759"/>
<dbReference type="InterPro" id="IPR046960">
    <property type="entry name" value="PPR_At4g14850-like_plant"/>
</dbReference>
<dbReference type="AlphaFoldDB" id="A0A2U1NKE1"/>
<organism evidence="2 3">
    <name type="scientific">Artemisia annua</name>
    <name type="common">Sweet wormwood</name>
    <dbReference type="NCBI Taxonomy" id="35608"/>
    <lineage>
        <taxon>Eukaryota</taxon>
        <taxon>Viridiplantae</taxon>
        <taxon>Streptophyta</taxon>
        <taxon>Embryophyta</taxon>
        <taxon>Tracheophyta</taxon>
        <taxon>Spermatophyta</taxon>
        <taxon>Magnoliopsida</taxon>
        <taxon>eudicotyledons</taxon>
        <taxon>Gunneridae</taxon>
        <taxon>Pentapetalae</taxon>
        <taxon>asterids</taxon>
        <taxon>campanulids</taxon>
        <taxon>Asterales</taxon>
        <taxon>Asteraceae</taxon>
        <taxon>Asteroideae</taxon>
        <taxon>Anthemideae</taxon>
        <taxon>Artemisiinae</taxon>
        <taxon>Artemisia</taxon>
    </lineage>
</organism>
<dbReference type="Gene3D" id="1.25.40.10">
    <property type="entry name" value="Tetratricopeptide repeat domain"/>
    <property type="match status" value="1"/>
</dbReference>
<gene>
    <name evidence="2" type="ORF">CTI12_AA255580</name>
</gene>
<dbReference type="PANTHER" id="PTHR47926">
    <property type="entry name" value="PENTATRICOPEPTIDE REPEAT-CONTAINING PROTEIN"/>
    <property type="match status" value="1"/>
</dbReference>
<accession>A0A2U1NKE1</accession>
<dbReference type="EMBL" id="PKPP01002650">
    <property type="protein sequence ID" value="PWA73938.1"/>
    <property type="molecule type" value="Genomic_DNA"/>
</dbReference>
<dbReference type="PANTHER" id="PTHR47926:SF518">
    <property type="entry name" value="(WILD MALAYSIAN BANANA) HYPOTHETICAL PROTEIN"/>
    <property type="match status" value="1"/>
</dbReference>
<evidence type="ECO:0000256" key="1">
    <source>
        <dbReference type="ARBA" id="ARBA00022737"/>
    </source>
</evidence>
<dbReference type="Proteomes" id="UP000245207">
    <property type="component" value="Unassembled WGS sequence"/>
</dbReference>
<reference evidence="2 3" key="1">
    <citation type="journal article" date="2018" name="Mol. Plant">
        <title>The genome of Artemisia annua provides insight into the evolution of Asteraceae family and artemisinin biosynthesis.</title>
        <authorList>
            <person name="Shen Q."/>
            <person name="Zhang L."/>
            <person name="Liao Z."/>
            <person name="Wang S."/>
            <person name="Yan T."/>
            <person name="Shi P."/>
            <person name="Liu M."/>
            <person name="Fu X."/>
            <person name="Pan Q."/>
            <person name="Wang Y."/>
            <person name="Lv Z."/>
            <person name="Lu X."/>
            <person name="Zhang F."/>
            <person name="Jiang W."/>
            <person name="Ma Y."/>
            <person name="Chen M."/>
            <person name="Hao X."/>
            <person name="Li L."/>
            <person name="Tang Y."/>
            <person name="Lv G."/>
            <person name="Zhou Y."/>
            <person name="Sun X."/>
            <person name="Brodelius P.E."/>
            <person name="Rose J.K.C."/>
            <person name="Tang K."/>
        </authorList>
    </citation>
    <scope>NUCLEOTIDE SEQUENCE [LARGE SCALE GENOMIC DNA]</scope>
    <source>
        <strain evidence="3">cv. Huhao1</strain>
        <tissue evidence="2">Leaf</tissue>
    </source>
</reference>
<dbReference type="GO" id="GO:0003723">
    <property type="term" value="F:RNA binding"/>
    <property type="evidence" value="ECO:0007669"/>
    <property type="project" value="InterPro"/>
</dbReference>
<keyword evidence="1" id="KW-0677">Repeat</keyword>
<protein>
    <submittedName>
        <fullName evidence="2">Tetratricopeptide repeat (TPR)-like superfamily protein</fullName>
    </submittedName>
</protein>
<proteinExistence type="predicted"/>
<evidence type="ECO:0000313" key="2">
    <source>
        <dbReference type="EMBL" id="PWA73938.1"/>
    </source>
</evidence>
<dbReference type="NCBIfam" id="TIGR00756">
    <property type="entry name" value="PPR"/>
    <property type="match status" value="1"/>
</dbReference>
<dbReference type="STRING" id="35608.A0A2U1NKE1"/>
<sequence>MDVWKGKEIHGYGIRHGFDGNEFVVSGLSDVIIPACAHFMTLPIGQQLHGYMIRSHFDDNMFIGSSLVNMYAKCGNIKLAKLIFDSMKQQDLVSWTAMIMGCALHGESIMVGVLGEQERVINLGFARGWSWPKGIKAGGVIGFCLFVWVV</sequence>
<dbReference type="InterPro" id="IPR011990">
    <property type="entry name" value="TPR-like_helical_dom_sf"/>
</dbReference>
<dbReference type="Pfam" id="PF01535">
    <property type="entry name" value="PPR"/>
    <property type="match status" value="2"/>
</dbReference>
<dbReference type="GO" id="GO:0009451">
    <property type="term" value="P:RNA modification"/>
    <property type="evidence" value="ECO:0007669"/>
    <property type="project" value="InterPro"/>
</dbReference>